<evidence type="ECO:0000313" key="4">
    <source>
        <dbReference type="EMBL" id="ARF09171.1"/>
    </source>
</evidence>
<dbReference type="PROSITE" id="PS50030">
    <property type="entry name" value="UBA"/>
    <property type="match status" value="1"/>
</dbReference>
<feature type="compositionally biased region" description="Acidic residues" evidence="1">
    <location>
        <begin position="243"/>
        <end position="256"/>
    </location>
</feature>
<dbReference type="InterPro" id="IPR000626">
    <property type="entry name" value="Ubiquitin-like_dom"/>
</dbReference>
<dbReference type="Gene3D" id="3.10.20.90">
    <property type="entry name" value="Phosphatidylinositol 3-kinase Catalytic Subunit, Chain A, domain 1"/>
    <property type="match status" value="1"/>
</dbReference>
<reference evidence="4" key="1">
    <citation type="journal article" date="2017" name="Science">
        <title>Giant viruses with an expanded complement of translation system components.</title>
        <authorList>
            <person name="Schulz F."/>
            <person name="Yutin N."/>
            <person name="Ivanova N.N."/>
            <person name="Ortega D.R."/>
            <person name="Lee T.K."/>
            <person name="Vierheilig J."/>
            <person name="Daims H."/>
            <person name="Horn M."/>
            <person name="Wagner M."/>
            <person name="Jensen G.J."/>
            <person name="Kyrpides N.C."/>
            <person name="Koonin E.V."/>
            <person name="Woyke T."/>
        </authorList>
    </citation>
    <scope>NUCLEOTIDE SEQUENCE</scope>
    <source>
        <strain evidence="4">CTV1</strain>
    </source>
</reference>
<organism evidence="4">
    <name type="scientific">Catovirus CTV1</name>
    <dbReference type="NCBI Taxonomy" id="1977631"/>
    <lineage>
        <taxon>Viruses</taxon>
        <taxon>Varidnaviria</taxon>
        <taxon>Bamfordvirae</taxon>
        <taxon>Nucleocytoviricota</taxon>
        <taxon>Megaviricetes</taxon>
        <taxon>Imitervirales</taxon>
        <taxon>Mimiviridae</taxon>
        <taxon>Klosneuvirinae</taxon>
        <taxon>Catovirus</taxon>
    </lineage>
</organism>
<dbReference type="SUPFAM" id="SSF54236">
    <property type="entry name" value="Ubiquitin-like"/>
    <property type="match status" value="1"/>
</dbReference>
<accession>A0A1V0SBW9</accession>
<name>A0A1V0SBW9_9VIRU</name>
<dbReference type="InterPro" id="IPR009060">
    <property type="entry name" value="UBA-like_sf"/>
</dbReference>
<proteinExistence type="predicted"/>
<dbReference type="EMBL" id="KY684084">
    <property type="protein sequence ID" value="ARF09171.1"/>
    <property type="molecule type" value="Genomic_DNA"/>
</dbReference>
<feature type="domain" description="Ubiquitin-like" evidence="3">
    <location>
        <begin position="4"/>
        <end position="72"/>
    </location>
</feature>
<sequence>MSQGTITIKSLKNDVYKINYTTGPDNVYTVEQLKKDLCDVLRDSLETTEFKIVFNGSVLSDNENLATHDLRDKWLVFIKKPRKKIVQPVQSVQSVQPVQSTQPVQPVQSTQPVQSAQPVQPVSVSHNVNTNEIAKHLVSTVVGMLASDQNNLRNVLSSLVPVQNLVSSGFDVNTLLNQPYYDQIMNEISTMTGQNISTSANGLSSNMPNVIPIQIRNNMNLTQIQNLLTNLLTNQFNQPQDGEGGDEESNNSEDDNNLGVLLNQFNDQERLHIQNLVQMGFDTYEVVQMYVACDKNPDITLSNLMLNR</sequence>
<dbReference type="InterPro" id="IPR015940">
    <property type="entry name" value="UBA"/>
</dbReference>
<evidence type="ECO:0000259" key="2">
    <source>
        <dbReference type="PROSITE" id="PS50030"/>
    </source>
</evidence>
<dbReference type="Gene3D" id="1.10.8.10">
    <property type="entry name" value="DNA helicase RuvA subunit, C-terminal domain"/>
    <property type="match status" value="1"/>
</dbReference>
<dbReference type="PROSITE" id="PS50053">
    <property type="entry name" value="UBIQUITIN_2"/>
    <property type="match status" value="1"/>
</dbReference>
<dbReference type="SUPFAM" id="SSF46934">
    <property type="entry name" value="UBA-like"/>
    <property type="match status" value="1"/>
</dbReference>
<gene>
    <name evidence="4" type="ORF">Catovirus_2_120</name>
</gene>
<dbReference type="Pfam" id="PF00627">
    <property type="entry name" value="UBA"/>
    <property type="match status" value="1"/>
</dbReference>
<feature type="domain" description="UBA" evidence="2">
    <location>
        <begin position="266"/>
        <end position="307"/>
    </location>
</feature>
<dbReference type="InterPro" id="IPR029071">
    <property type="entry name" value="Ubiquitin-like_domsf"/>
</dbReference>
<evidence type="ECO:0000259" key="3">
    <source>
        <dbReference type="PROSITE" id="PS50053"/>
    </source>
</evidence>
<evidence type="ECO:0000256" key="1">
    <source>
        <dbReference type="SAM" id="MobiDB-lite"/>
    </source>
</evidence>
<protein>
    <submittedName>
        <fullName evidence="4">UV excision repair protein Rad23</fullName>
    </submittedName>
</protein>
<feature type="region of interest" description="Disordered" evidence="1">
    <location>
        <begin position="236"/>
        <end position="258"/>
    </location>
</feature>